<feature type="domain" description="HAMP" evidence="9">
    <location>
        <begin position="462"/>
        <end position="515"/>
    </location>
</feature>
<comment type="caution">
    <text evidence="10">The sequence shown here is derived from an EMBL/GenBank/DDBJ whole genome shotgun (WGS) entry which is preliminary data.</text>
</comment>
<dbReference type="InterPro" id="IPR004089">
    <property type="entry name" value="MCPsignal_dom"/>
</dbReference>
<keyword evidence="11" id="KW-1185">Reference proteome</keyword>
<evidence type="ECO:0000259" key="7">
    <source>
        <dbReference type="PROSITE" id="PS50111"/>
    </source>
</evidence>
<dbReference type="InterPro" id="IPR003660">
    <property type="entry name" value="HAMP_dom"/>
</dbReference>
<keyword evidence="2" id="KW-1003">Cell membrane</keyword>
<dbReference type="PROSITE" id="PS50111">
    <property type="entry name" value="CHEMOTAXIS_TRANSDUC_2"/>
    <property type="match status" value="1"/>
</dbReference>
<evidence type="ECO:0000313" key="11">
    <source>
        <dbReference type="Proteomes" id="UP000632063"/>
    </source>
</evidence>
<dbReference type="EMBL" id="JACYXI010000007">
    <property type="protein sequence ID" value="MBD8892362.1"/>
    <property type="molecule type" value="Genomic_DNA"/>
</dbReference>
<keyword evidence="6" id="KW-0812">Transmembrane</keyword>
<dbReference type="InterPro" id="IPR000727">
    <property type="entry name" value="T_SNARE_dom"/>
</dbReference>
<organism evidence="10 11">
    <name type="scientific">Roseibium litorale</name>
    <dbReference type="NCBI Taxonomy" id="2803841"/>
    <lineage>
        <taxon>Bacteria</taxon>
        <taxon>Pseudomonadati</taxon>
        <taxon>Pseudomonadota</taxon>
        <taxon>Alphaproteobacteria</taxon>
        <taxon>Hyphomicrobiales</taxon>
        <taxon>Stappiaceae</taxon>
        <taxon>Roseibium</taxon>
    </lineage>
</organism>
<reference evidence="11" key="1">
    <citation type="submission" date="2020-09" db="EMBL/GenBank/DDBJ databases">
        <title>The genome sequence of strain Labrenzia suaedae 4C16A.</title>
        <authorList>
            <person name="Liu Y."/>
        </authorList>
    </citation>
    <scope>NUCLEOTIDE SEQUENCE [LARGE SCALE GENOMIC DNA]</scope>
    <source>
        <strain evidence="11">4C16A</strain>
    </source>
</reference>
<keyword evidence="2" id="KW-0997">Cell inner membrane</keyword>
<feature type="domain" description="Methyl-accepting transducer" evidence="7">
    <location>
        <begin position="555"/>
        <end position="791"/>
    </location>
</feature>
<dbReference type="PROSITE" id="PS50885">
    <property type="entry name" value="HAMP"/>
    <property type="match status" value="1"/>
</dbReference>
<keyword evidence="6" id="KW-0472">Membrane</keyword>
<protein>
    <submittedName>
        <fullName evidence="10">Methyl-accepting chemotaxis protein</fullName>
    </submittedName>
</protein>
<reference evidence="10 11" key="2">
    <citation type="journal article" date="2021" name="Int. J. Syst. Evol. Microbiol.">
        <title>Roseibium litorale sp. nov., isolated from a tidal flat sediment and proposal for the reclassification of Labrenzia polysiphoniae as Roseibium polysiphoniae comb. nov.</title>
        <authorList>
            <person name="Liu Y."/>
            <person name="Pei T."/>
            <person name="Du J."/>
            <person name="Chao M."/>
            <person name="Deng M.R."/>
            <person name="Zhu H."/>
        </authorList>
    </citation>
    <scope>NUCLEOTIDE SEQUENCE [LARGE SCALE GENOMIC DNA]</scope>
    <source>
        <strain evidence="10 11">4C16A</strain>
    </source>
</reference>
<feature type="transmembrane region" description="Helical" evidence="6">
    <location>
        <begin position="21"/>
        <end position="42"/>
    </location>
</feature>
<gene>
    <name evidence="10" type="ORF">IG616_12440</name>
</gene>
<dbReference type="PROSITE" id="PS50192">
    <property type="entry name" value="T_SNARE"/>
    <property type="match status" value="1"/>
</dbReference>
<dbReference type="Gene3D" id="1.10.287.950">
    <property type="entry name" value="Methyl-accepting chemotaxis protein"/>
    <property type="match status" value="1"/>
</dbReference>
<evidence type="ECO:0000259" key="8">
    <source>
        <dbReference type="PROSITE" id="PS50192"/>
    </source>
</evidence>
<accession>A0ABR9CPZ6</accession>
<dbReference type="Pfam" id="PF00672">
    <property type="entry name" value="HAMP"/>
    <property type="match status" value="1"/>
</dbReference>
<keyword evidence="6" id="KW-1133">Transmembrane helix</keyword>
<feature type="transmembrane region" description="Helical" evidence="6">
    <location>
        <begin position="440"/>
        <end position="460"/>
    </location>
</feature>
<dbReference type="SUPFAM" id="SSF58104">
    <property type="entry name" value="Methyl-accepting chemotaxis protein (MCP) signaling domain"/>
    <property type="match status" value="1"/>
</dbReference>
<evidence type="ECO:0000259" key="9">
    <source>
        <dbReference type="PROSITE" id="PS50885"/>
    </source>
</evidence>
<name>A0ABR9CPZ6_9HYPH</name>
<evidence type="ECO:0000256" key="3">
    <source>
        <dbReference type="ARBA" id="ARBA00023224"/>
    </source>
</evidence>
<dbReference type="Proteomes" id="UP000632063">
    <property type="component" value="Unassembled WGS sequence"/>
</dbReference>
<dbReference type="Gene3D" id="6.10.340.10">
    <property type="match status" value="1"/>
</dbReference>
<dbReference type="SMART" id="SM00304">
    <property type="entry name" value="HAMP"/>
    <property type="match status" value="1"/>
</dbReference>
<evidence type="ECO:0000256" key="4">
    <source>
        <dbReference type="ARBA" id="ARBA00029447"/>
    </source>
</evidence>
<dbReference type="CDD" id="cd06225">
    <property type="entry name" value="HAMP"/>
    <property type="match status" value="1"/>
</dbReference>
<dbReference type="RefSeq" id="WP_192148492.1">
    <property type="nucleotide sequence ID" value="NZ_JACYXI010000007.1"/>
</dbReference>
<sequence>MRGLSRRLNDLKFSYKVGGGFLAILLLTAVVGFSGFLAIINLSSRFEVNDESVKVVQLLQTASSLRETYLNAPDTQRAEETRTVVASLQNALKGLSASVSTDGAAKAQTDQAIASVQEFANTFDNVVSETTNQAARLNTLLEATASLESVANEIETVVQTMADELEEQAMKSNNALYDANKIAQQIYTIKEQAGAIQALYLKANGNLGGDQLTKALELADSLLPLAKGLQYKRVEGIEPALLSSMAIYGKNLTEGLHKMGSQLSFNEVFEVRTSIGEAIENLTTTTGKILDQSLPIVENAKSTAMEATTQLSLARNIWGKASELSNRSIAAKSDTLELFGNFAAGDATAVETRVAELSTIEEQMASMSKGVTGIETAVGNIPVALASFDRAFKEMITSRQNLQAQKASLNTIAASINEQISNLVVDQSEQARDAGKNAQAAIGLTLLIAIAAGIGIALGLNMAITHPIRSTTAVMQRLAEGDNSVKITGVNRGDEIGDMNRTVEIFRRNALERAQLQEQQEREEEVQKARQSRIDNLIANFRATASEVLTTVDQTADSLDQTARSLTEIARESSGHASQTLNASDTATQNVQTVASAAEELAASIGEISRQVAQTTGIVAKATQGTRETNEKVEGLAASAAKIGEVITLIQAIAEQTNLLALNATIEAARAGDAGRGFAVVASEVKELATQTSKATEEIASQISAIQGATKESVDAIAQISSIMEEVNSYTATIASAVEQQGSATAEISQNVQRAAQGTTQVSSNMSELSQAVDQTTQSADMVLSASGDLSEKTDRLKSEVERFLQDVAAA</sequence>
<dbReference type="PANTHER" id="PTHR32089">
    <property type="entry name" value="METHYL-ACCEPTING CHEMOTAXIS PROTEIN MCPB"/>
    <property type="match status" value="1"/>
</dbReference>
<evidence type="ECO:0000256" key="6">
    <source>
        <dbReference type="SAM" id="Phobius"/>
    </source>
</evidence>
<comment type="subcellular location">
    <subcellularLocation>
        <location evidence="1">Cell inner membrane</location>
        <topology evidence="1">Multi-pass membrane protein</topology>
    </subcellularLocation>
</comment>
<evidence type="ECO:0000313" key="10">
    <source>
        <dbReference type="EMBL" id="MBD8892362.1"/>
    </source>
</evidence>
<proteinExistence type="inferred from homology"/>
<evidence type="ECO:0000256" key="5">
    <source>
        <dbReference type="PROSITE-ProRule" id="PRU00284"/>
    </source>
</evidence>
<feature type="domain" description="T-SNARE coiled-coil homology" evidence="8">
    <location>
        <begin position="707"/>
        <end position="769"/>
    </location>
</feature>
<dbReference type="Pfam" id="PF00015">
    <property type="entry name" value="MCPsignal"/>
    <property type="match status" value="1"/>
</dbReference>
<evidence type="ECO:0000256" key="2">
    <source>
        <dbReference type="ARBA" id="ARBA00022519"/>
    </source>
</evidence>
<dbReference type="PANTHER" id="PTHR32089:SF112">
    <property type="entry name" value="LYSOZYME-LIKE PROTEIN-RELATED"/>
    <property type="match status" value="1"/>
</dbReference>
<comment type="similarity">
    <text evidence="4">Belongs to the methyl-accepting chemotaxis (MCP) protein family.</text>
</comment>
<keyword evidence="3 5" id="KW-0807">Transducer</keyword>
<evidence type="ECO:0000256" key="1">
    <source>
        <dbReference type="ARBA" id="ARBA00004429"/>
    </source>
</evidence>
<dbReference type="SMART" id="SM00283">
    <property type="entry name" value="MA"/>
    <property type="match status" value="1"/>
</dbReference>